<dbReference type="InterPro" id="IPR056828">
    <property type="entry name" value="Beta-prop_TEP1_C"/>
</dbReference>
<protein>
    <recommendedName>
        <fullName evidence="4">TEP-1 C-terminal beta-propeller domain-containing protein</fullName>
    </recommendedName>
</protein>
<feature type="repeat" description="WD" evidence="3">
    <location>
        <begin position="49"/>
        <end position="79"/>
    </location>
</feature>
<dbReference type="EMBL" id="DSZY01000005">
    <property type="protein sequence ID" value="HGU39739.1"/>
    <property type="molecule type" value="Genomic_DNA"/>
</dbReference>
<dbReference type="PROSITE" id="PS00678">
    <property type="entry name" value="WD_REPEATS_1"/>
    <property type="match status" value="1"/>
</dbReference>
<evidence type="ECO:0000256" key="2">
    <source>
        <dbReference type="ARBA" id="ARBA00022737"/>
    </source>
</evidence>
<evidence type="ECO:0000256" key="1">
    <source>
        <dbReference type="ARBA" id="ARBA00022574"/>
    </source>
</evidence>
<dbReference type="Pfam" id="PF25048">
    <property type="entry name" value="Beta-prop_TEP1_C"/>
    <property type="match status" value="1"/>
</dbReference>
<gene>
    <name evidence="5" type="ORF">ENT77_00850</name>
</gene>
<feature type="repeat" description="WD" evidence="3">
    <location>
        <begin position="816"/>
        <end position="848"/>
    </location>
</feature>
<dbReference type="InterPro" id="IPR015943">
    <property type="entry name" value="WD40/YVTN_repeat-like_dom_sf"/>
</dbReference>
<dbReference type="InterPro" id="IPR019775">
    <property type="entry name" value="WD40_repeat_CS"/>
</dbReference>
<evidence type="ECO:0000313" key="5">
    <source>
        <dbReference type="EMBL" id="HGU39739.1"/>
    </source>
</evidence>
<evidence type="ECO:0000259" key="4">
    <source>
        <dbReference type="Pfam" id="PF25048"/>
    </source>
</evidence>
<organism evidence="5">
    <name type="scientific">Fervidobacterium thailandense</name>
    <dbReference type="NCBI Taxonomy" id="1008305"/>
    <lineage>
        <taxon>Bacteria</taxon>
        <taxon>Thermotogati</taxon>
        <taxon>Thermotogota</taxon>
        <taxon>Thermotogae</taxon>
        <taxon>Thermotogales</taxon>
        <taxon>Fervidobacteriaceae</taxon>
        <taxon>Fervidobacterium</taxon>
    </lineage>
</organism>
<dbReference type="PROSITE" id="PS50082">
    <property type="entry name" value="WD_REPEATS_2"/>
    <property type="match status" value="3"/>
</dbReference>
<dbReference type="InterPro" id="IPR036322">
    <property type="entry name" value="WD40_repeat_dom_sf"/>
</dbReference>
<dbReference type="SMART" id="SM00564">
    <property type="entry name" value="PQQ"/>
    <property type="match status" value="5"/>
</dbReference>
<name>A0A7C4RUX4_9BACT</name>
<reference evidence="5" key="1">
    <citation type="journal article" date="2020" name="mSystems">
        <title>Genome- and Community-Level Interaction Insights into Carbon Utilization and Element Cycling Functions of Hydrothermarchaeota in Hydrothermal Sediment.</title>
        <authorList>
            <person name="Zhou Z."/>
            <person name="Liu Y."/>
            <person name="Xu W."/>
            <person name="Pan J."/>
            <person name="Luo Z.H."/>
            <person name="Li M."/>
        </authorList>
    </citation>
    <scope>NUCLEOTIDE SEQUENCE [LARGE SCALE GENOMIC DNA]</scope>
    <source>
        <strain evidence="5">SpSt-609</strain>
    </source>
</reference>
<sequence length="901" mass="100763">MWNAHSKRCVPHWLWKLFSSNLVKFFVLLPLLFLFPLLSQTCFPLDFQFFGHRDVIWRIRFDVQYIYTSSADGSLKVWDENLHLLQSIPTHDSWARALAINDKFVAVGGYKPDNTIKIFDKNTFKVQKVLKIHSGSVFTLEFYGDILVSGGSDNWIILTDTKTWGSKFLKIHDAWVREIMVVKKSLVSVDDLGKVAVTDLESLYVLKQFRVDGLITSATSDGVSRCFFGDSKGNIWILDLTTGQLFKRVVESGKEIPIEALEYINGQLYCGMANLVYRFETRENDLKLLNKFNASPIDVTTVKLFKGKIFVGNKYGELYVYTPEGRYLRKSQRYGQTQIKISTYGKLLVVGKESGDLELYDNETGKLLWKLALRSPVRSIMFDKSDKEGVTVGCADGMLAFVSSGKLTRVLKFSDAIISLSGMNRHVLAGTNQQLLLIDVGRPSPVVRTFNINGWVTAIKVVSSKPPKVYAGTNTGEVYIFDLSGTFLKLSGKIQLDNGIVGFAEIGLKSIVALTYSGKLYVVEDNRSRLLTSVEPPVYALSTAGNEVLVVGGAAYSVNLSNTSLVRKIFESEVPFVDCKYLNGHLLLALSNGRVLDVEYIPGKSPRLVKGYVPELSPFIVIQVIDKENIVCGHENGEISLWKKIGPKTKFELDKILVDHATSVRDLVAFKNYILSASSDRTIKVWDRKGGRLLNTVTCHNSYVWALEEAGNVLISGDWEGKVYIWDISAAPENLKKLAEYNIGSSVSDLRYWKGSIVFSTLEGEVGIVRNNQVVKKRVAKQTLWTISIGKEHIFAAGWDGIVFVLDGSLNLVARLKAHNSTIFKLERFNNILLTAGSDNLIKIWEISEDGGKITLRLKYTYSDFRQSILAVAFSKETEEVIVSQGRELVAFKINGKGGTN</sequence>
<dbReference type="InterPro" id="IPR020472">
    <property type="entry name" value="WD40_PAC1"/>
</dbReference>
<dbReference type="PANTHER" id="PTHR22847:SF637">
    <property type="entry name" value="WD REPEAT DOMAIN 5B"/>
    <property type="match status" value="1"/>
</dbReference>
<dbReference type="PROSITE" id="PS50294">
    <property type="entry name" value="WD_REPEATS_REGION"/>
    <property type="match status" value="2"/>
</dbReference>
<dbReference type="Gene3D" id="2.130.10.10">
    <property type="entry name" value="YVTN repeat-like/Quinoprotein amine dehydrogenase"/>
    <property type="match status" value="4"/>
</dbReference>
<dbReference type="AlphaFoldDB" id="A0A7C4RUX4"/>
<evidence type="ECO:0000256" key="3">
    <source>
        <dbReference type="PROSITE-ProRule" id="PRU00221"/>
    </source>
</evidence>
<keyword evidence="1 3" id="KW-0853">WD repeat</keyword>
<keyword evidence="2" id="KW-0677">Repeat</keyword>
<dbReference type="PANTHER" id="PTHR22847">
    <property type="entry name" value="WD40 REPEAT PROTEIN"/>
    <property type="match status" value="1"/>
</dbReference>
<dbReference type="PRINTS" id="PR00320">
    <property type="entry name" value="GPROTEINBRPT"/>
</dbReference>
<dbReference type="Pfam" id="PF00400">
    <property type="entry name" value="WD40"/>
    <property type="match status" value="2"/>
</dbReference>
<feature type="domain" description="TEP-1 C-terminal beta-propeller" evidence="4">
    <location>
        <begin position="660"/>
        <end position="725"/>
    </location>
</feature>
<dbReference type="InterPro" id="IPR001680">
    <property type="entry name" value="WD40_rpt"/>
</dbReference>
<dbReference type="SUPFAM" id="SSF50978">
    <property type="entry name" value="WD40 repeat-like"/>
    <property type="match status" value="3"/>
</dbReference>
<feature type="repeat" description="WD" evidence="3">
    <location>
        <begin position="657"/>
        <end position="696"/>
    </location>
</feature>
<comment type="caution">
    <text evidence="5">The sequence shown here is derived from an EMBL/GenBank/DDBJ whole genome shotgun (WGS) entry which is preliminary data.</text>
</comment>
<dbReference type="SMART" id="SM00320">
    <property type="entry name" value="WD40"/>
    <property type="match status" value="9"/>
</dbReference>
<accession>A0A7C4RUX4</accession>
<proteinExistence type="predicted"/>
<dbReference type="InterPro" id="IPR018391">
    <property type="entry name" value="PQQ_b-propeller_rpt"/>
</dbReference>